<feature type="transmembrane region" description="Helical" evidence="1">
    <location>
        <begin position="190"/>
        <end position="215"/>
    </location>
</feature>
<gene>
    <name evidence="2" type="ORF">AB5J56_40225</name>
</gene>
<feature type="transmembrane region" description="Helical" evidence="1">
    <location>
        <begin position="316"/>
        <end position="335"/>
    </location>
</feature>
<reference evidence="2" key="1">
    <citation type="submission" date="2024-07" db="EMBL/GenBank/DDBJ databases">
        <authorList>
            <person name="Yu S.T."/>
        </authorList>
    </citation>
    <scope>NUCLEOTIDE SEQUENCE</scope>
    <source>
        <strain evidence="2">R21</strain>
    </source>
</reference>
<protein>
    <submittedName>
        <fullName evidence="2">MFS transporter</fullName>
    </submittedName>
</protein>
<name>A0AB39PJK9_9ACTN</name>
<keyword evidence="1" id="KW-1133">Transmembrane helix</keyword>
<dbReference type="AlphaFoldDB" id="A0AB39PJK9"/>
<feature type="transmembrane region" description="Helical" evidence="1">
    <location>
        <begin position="30"/>
        <end position="51"/>
    </location>
</feature>
<feature type="transmembrane region" description="Helical" evidence="1">
    <location>
        <begin position="5"/>
        <end position="24"/>
    </location>
</feature>
<dbReference type="EMBL" id="CP163435">
    <property type="protein sequence ID" value="XDQ30557.1"/>
    <property type="molecule type" value="Genomic_DNA"/>
</dbReference>
<feature type="transmembrane region" description="Helical" evidence="1">
    <location>
        <begin position="87"/>
        <end position="108"/>
    </location>
</feature>
<dbReference type="GO" id="GO:0022857">
    <property type="term" value="F:transmembrane transporter activity"/>
    <property type="evidence" value="ECO:0007669"/>
    <property type="project" value="InterPro"/>
</dbReference>
<dbReference type="Gene3D" id="1.20.1250.20">
    <property type="entry name" value="MFS general substrate transporter like domains"/>
    <property type="match status" value="1"/>
</dbReference>
<organism evidence="2">
    <name type="scientific">Streptomyces sp. R21</name>
    <dbReference type="NCBI Taxonomy" id="3238627"/>
    <lineage>
        <taxon>Bacteria</taxon>
        <taxon>Bacillati</taxon>
        <taxon>Actinomycetota</taxon>
        <taxon>Actinomycetes</taxon>
        <taxon>Kitasatosporales</taxon>
        <taxon>Streptomycetaceae</taxon>
        <taxon>Streptomyces</taxon>
    </lineage>
</organism>
<sequence length="382" mass="38894">MTIGLLAKMPGLGISAVILLHVVSNLDRGFGAASLVSALWTAGAGIGAPLQGRGLDRYGLRKVLALVVTAQSLFWGLAYLLPYPALLGAAFVGGLLTLPAFTVIRLALATMVTEESRHTAYVVDSMTTDLAYMVGPSIGIVLASQASPTVAFLVMGALLFLSGIAYVVLNPPLQKARPRDGGKPKSGDWLSPRMVCALGITVAASVAVMGFEVAAIGSLQRWGQLQWSWLLLVVAGLASVAGGLVYGGMRRPPSVFVVTAVLGLLCLPIGLATQWYWLCLLAVPANFFVAPALSASATSVSLLAPEGSKGVAMGAYASALLVGNVAGSPLAGVVMDHGGPVASFAALGATAAAIAGIAHLCDVRFRAAGTPQSGQPDAMTSS</sequence>
<dbReference type="PANTHER" id="PTHR23542:SF1">
    <property type="entry name" value="MAJOR FACILITATOR SUPERFAMILY (MFS) PROFILE DOMAIN-CONTAINING PROTEIN"/>
    <property type="match status" value="1"/>
</dbReference>
<keyword evidence="1" id="KW-0812">Transmembrane</keyword>
<keyword evidence="1" id="KW-0472">Membrane</keyword>
<evidence type="ECO:0000313" key="2">
    <source>
        <dbReference type="EMBL" id="XDQ30557.1"/>
    </source>
</evidence>
<feature type="transmembrane region" description="Helical" evidence="1">
    <location>
        <begin position="149"/>
        <end position="169"/>
    </location>
</feature>
<feature type="transmembrane region" description="Helical" evidence="1">
    <location>
        <begin position="341"/>
        <end position="361"/>
    </location>
</feature>
<evidence type="ECO:0000256" key="1">
    <source>
        <dbReference type="SAM" id="Phobius"/>
    </source>
</evidence>
<feature type="transmembrane region" description="Helical" evidence="1">
    <location>
        <begin position="227"/>
        <end position="248"/>
    </location>
</feature>
<feature type="transmembrane region" description="Helical" evidence="1">
    <location>
        <begin position="63"/>
        <end position="81"/>
    </location>
</feature>
<feature type="transmembrane region" description="Helical" evidence="1">
    <location>
        <begin position="255"/>
        <end position="277"/>
    </location>
</feature>
<dbReference type="InterPro" id="IPR036259">
    <property type="entry name" value="MFS_trans_sf"/>
</dbReference>
<feature type="transmembrane region" description="Helical" evidence="1">
    <location>
        <begin position="283"/>
        <end position="304"/>
    </location>
</feature>
<dbReference type="InterPro" id="IPR011701">
    <property type="entry name" value="MFS"/>
</dbReference>
<dbReference type="PANTHER" id="PTHR23542">
    <property type="match status" value="1"/>
</dbReference>
<dbReference type="SUPFAM" id="SSF103473">
    <property type="entry name" value="MFS general substrate transporter"/>
    <property type="match status" value="1"/>
</dbReference>
<proteinExistence type="predicted"/>
<feature type="transmembrane region" description="Helical" evidence="1">
    <location>
        <begin position="120"/>
        <end position="143"/>
    </location>
</feature>
<dbReference type="Pfam" id="PF07690">
    <property type="entry name" value="MFS_1"/>
    <property type="match status" value="1"/>
</dbReference>
<accession>A0AB39PJK9</accession>
<dbReference type="RefSeq" id="WP_369240604.1">
    <property type="nucleotide sequence ID" value="NZ_CP163435.1"/>
</dbReference>